<dbReference type="Pfam" id="PF01584">
    <property type="entry name" value="CheW"/>
    <property type="match status" value="1"/>
</dbReference>
<dbReference type="InterPro" id="IPR036061">
    <property type="entry name" value="CheW-like_dom_sf"/>
</dbReference>
<dbReference type="GO" id="GO:0007165">
    <property type="term" value="P:signal transduction"/>
    <property type="evidence" value="ECO:0007669"/>
    <property type="project" value="InterPro"/>
</dbReference>
<reference evidence="2" key="1">
    <citation type="journal article" date="2015" name="Nature">
        <title>Complex archaea that bridge the gap between prokaryotes and eukaryotes.</title>
        <authorList>
            <person name="Spang A."/>
            <person name="Saw J.H."/>
            <person name="Jorgensen S.L."/>
            <person name="Zaremba-Niedzwiedzka K."/>
            <person name="Martijn J."/>
            <person name="Lind A.E."/>
            <person name="van Eijk R."/>
            <person name="Schleper C."/>
            <person name="Guy L."/>
            <person name="Ettema T.J."/>
        </authorList>
    </citation>
    <scope>NUCLEOTIDE SEQUENCE</scope>
</reference>
<protein>
    <recommendedName>
        <fullName evidence="1">CheW-like domain-containing protein</fullName>
    </recommendedName>
</protein>
<dbReference type="EMBL" id="LAZR01000857">
    <property type="protein sequence ID" value="KKN56121.1"/>
    <property type="molecule type" value="Genomic_DNA"/>
</dbReference>
<name>A0A0F9U492_9ZZZZ</name>
<dbReference type="SUPFAM" id="SSF50341">
    <property type="entry name" value="CheW-like"/>
    <property type="match status" value="1"/>
</dbReference>
<dbReference type="AlphaFoldDB" id="A0A0F9U492"/>
<evidence type="ECO:0000313" key="2">
    <source>
        <dbReference type="EMBL" id="KKN56121.1"/>
    </source>
</evidence>
<organism evidence="2">
    <name type="scientific">marine sediment metagenome</name>
    <dbReference type="NCBI Taxonomy" id="412755"/>
    <lineage>
        <taxon>unclassified sequences</taxon>
        <taxon>metagenomes</taxon>
        <taxon>ecological metagenomes</taxon>
    </lineage>
</organism>
<proteinExistence type="predicted"/>
<comment type="caution">
    <text evidence="2">The sequence shown here is derived from an EMBL/GenBank/DDBJ whole genome shotgun (WGS) entry which is preliminary data.</text>
</comment>
<accession>A0A0F9U492</accession>
<feature type="domain" description="CheW-like" evidence="1">
    <location>
        <begin position="12"/>
        <end position="145"/>
    </location>
</feature>
<sequence>MADNNTDFVPCMIIPLQHHYLLLPNSTLAEVIPSPRLINTDASKPDYWIGQCQWNAQSIPIIDLESLVTKNTSNTADASKLCVLRGINPASNISIYGLPCYGVPQLIHLTESALKQAEQSIESDYVHYQVQIGNKVAYIPNLDAIETMLSQQIQ</sequence>
<gene>
    <name evidence="2" type="ORF">LCGC14_0575540</name>
</gene>
<dbReference type="GO" id="GO:0006935">
    <property type="term" value="P:chemotaxis"/>
    <property type="evidence" value="ECO:0007669"/>
    <property type="project" value="InterPro"/>
</dbReference>
<evidence type="ECO:0000259" key="1">
    <source>
        <dbReference type="Pfam" id="PF01584"/>
    </source>
</evidence>
<dbReference type="InterPro" id="IPR002545">
    <property type="entry name" value="CheW-lke_dom"/>
</dbReference>